<organism evidence="11">
    <name type="scientific">Hymenolepis diminuta</name>
    <name type="common">Rat tapeworm</name>
    <dbReference type="NCBI Taxonomy" id="6216"/>
    <lineage>
        <taxon>Eukaryota</taxon>
        <taxon>Metazoa</taxon>
        <taxon>Spiralia</taxon>
        <taxon>Lophotrochozoa</taxon>
        <taxon>Platyhelminthes</taxon>
        <taxon>Cestoda</taxon>
        <taxon>Eucestoda</taxon>
        <taxon>Cyclophyllidea</taxon>
        <taxon>Hymenolepididae</taxon>
        <taxon>Hymenolepis</taxon>
    </lineage>
</organism>
<dbReference type="Proteomes" id="UP000274504">
    <property type="component" value="Unassembled WGS sequence"/>
</dbReference>
<evidence type="ECO:0000256" key="1">
    <source>
        <dbReference type="ARBA" id="ARBA00010337"/>
    </source>
</evidence>
<comment type="subcellular location">
    <subcellularLocation>
        <location evidence="5">Cytoplasm</location>
        <location evidence="5">Cytoskeleton</location>
        <location evidence="5">Microtubule organizing center</location>
    </subcellularLocation>
</comment>
<dbReference type="GO" id="GO:0051011">
    <property type="term" value="F:microtubule minus-end binding"/>
    <property type="evidence" value="ECO:0007669"/>
    <property type="project" value="TreeGrafter"/>
</dbReference>
<name>A0A0R3SKI8_HYMDI</name>
<dbReference type="GO" id="GO:0000922">
    <property type="term" value="C:spindle pole"/>
    <property type="evidence" value="ECO:0007669"/>
    <property type="project" value="InterPro"/>
</dbReference>
<feature type="region of interest" description="Disordered" evidence="6">
    <location>
        <begin position="375"/>
        <end position="397"/>
    </location>
</feature>
<dbReference type="OrthoDB" id="66546at2759"/>
<keyword evidence="2 5" id="KW-0963">Cytoplasm</keyword>
<reference evidence="9 10" key="2">
    <citation type="submission" date="2018-11" db="EMBL/GenBank/DDBJ databases">
        <authorList>
            <consortium name="Pathogen Informatics"/>
        </authorList>
    </citation>
    <scope>NUCLEOTIDE SEQUENCE [LARGE SCALE GENOMIC DNA]</scope>
</reference>
<dbReference type="Pfam" id="PF17681">
    <property type="entry name" value="GCP_N_terminal"/>
    <property type="match status" value="1"/>
</dbReference>
<dbReference type="Gene3D" id="1.20.120.1900">
    <property type="entry name" value="Gamma-tubulin complex, C-terminal domain"/>
    <property type="match status" value="1"/>
</dbReference>
<protein>
    <recommendedName>
        <fullName evidence="5">Gamma-tubulin complex component</fullName>
    </recommendedName>
</protein>
<evidence type="ECO:0000313" key="9">
    <source>
        <dbReference type="EMBL" id="VDL57769.1"/>
    </source>
</evidence>
<dbReference type="InterPro" id="IPR041470">
    <property type="entry name" value="GCP_N"/>
</dbReference>
<evidence type="ECO:0000256" key="2">
    <source>
        <dbReference type="ARBA" id="ARBA00022490"/>
    </source>
</evidence>
<dbReference type="AlphaFoldDB" id="A0A0R3SKI8"/>
<feature type="domain" description="Gamma tubulin complex component protein N-terminal" evidence="8">
    <location>
        <begin position="97"/>
        <end position="377"/>
    </location>
</feature>
<evidence type="ECO:0000256" key="3">
    <source>
        <dbReference type="ARBA" id="ARBA00022701"/>
    </source>
</evidence>
<accession>A0A0R3SKI8</accession>
<evidence type="ECO:0000313" key="10">
    <source>
        <dbReference type="Proteomes" id="UP000274504"/>
    </source>
</evidence>
<dbReference type="EMBL" id="UYSG01002824">
    <property type="protein sequence ID" value="VDL57769.1"/>
    <property type="molecule type" value="Genomic_DNA"/>
</dbReference>
<dbReference type="InterPro" id="IPR007259">
    <property type="entry name" value="GCP"/>
</dbReference>
<dbReference type="Pfam" id="PF04130">
    <property type="entry name" value="GCP_C_terminal"/>
    <property type="match status" value="1"/>
</dbReference>
<reference evidence="11" key="1">
    <citation type="submission" date="2017-02" db="UniProtKB">
        <authorList>
            <consortium name="WormBaseParasite"/>
        </authorList>
    </citation>
    <scope>IDENTIFICATION</scope>
</reference>
<dbReference type="STRING" id="6216.A0A0R3SKI8"/>
<dbReference type="InterPro" id="IPR040457">
    <property type="entry name" value="GCP_C"/>
</dbReference>
<evidence type="ECO:0000256" key="4">
    <source>
        <dbReference type="ARBA" id="ARBA00023212"/>
    </source>
</evidence>
<evidence type="ECO:0000256" key="5">
    <source>
        <dbReference type="RuleBase" id="RU363050"/>
    </source>
</evidence>
<dbReference type="WBParaSite" id="HDID_0000545301-mRNA-1">
    <property type="protein sequence ID" value="HDID_0000545301-mRNA-1"/>
    <property type="gene ID" value="HDID_0000545301"/>
</dbReference>
<comment type="similarity">
    <text evidence="1 5">Belongs to the TUBGCP family.</text>
</comment>
<dbReference type="GO" id="GO:0051321">
    <property type="term" value="P:meiotic cell cycle"/>
    <property type="evidence" value="ECO:0007669"/>
    <property type="project" value="TreeGrafter"/>
</dbReference>
<dbReference type="GO" id="GO:0000930">
    <property type="term" value="C:gamma-tubulin complex"/>
    <property type="evidence" value="ECO:0007669"/>
    <property type="project" value="TreeGrafter"/>
</dbReference>
<gene>
    <name evidence="9" type="ORF">HDID_LOCUS5451</name>
</gene>
<dbReference type="PANTHER" id="PTHR19302">
    <property type="entry name" value="GAMMA TUBULIN COMPLEX PROTEIN"/>
    <property type="match status" value="1"/>
</dbReference>
<dbReference type="GO" id="GO:0000278">
    <property type="term" value="P:mitotic cell cycle"/>
    <property type="evidence" value="ECO:0007669"/>
    <property type="project" value="TreeGrafter"/>
</dbReference>
<keyword evidence="3 5" id="KW-0493">Microtubule</keyword>
<dbReference type="GO" id="GO:0007020">
    <property type="term" value="P:microtubule nucleation"/>
    <property type="evidence" value="ECO:0007669"/>
    <property type="project" value="InterPro"/>
</dbReference>
<evidence type="ECO:0000256" key="6">
    <source>
        <dbReference type="SAM" id="MobiDB-lite"/>
    </source>
</evidence>
<proteinExistence type="inferred from homology"/>
<dbReference type="InterPro" id="IPR042241">
    <property type="entry name" value="GCP_C_sf"/>
</dbReference>
<keyword evidence="4 5" id="KW-0206">Cytoskeleton</keyword>
<dbReference type="PANTHER" id="PTHR19302:SF33">
    <property type="entry name" value="GAMMA-TUBULIN COMPLEX COMPONENT 5"/>
    <property type="match status" value="1"/>
</dbReference>
<evidence type="ECO:0000259" key="7">
    <source>
        <dbReference type="Pfam" id="PF04130"/>
    </source>
</evidence>
<dbReference type="GO" id="GO:0031122">
    <property type="term" value="P:cytoplasmic microtubule organization"/>
    <property type="evidence" value="ECO:0007669"/>
    <property type="project" value="TreeGrafter"/>
</dbReference>
<dbReference type="GO" id="GO:0051225">
    <property type="term" value="P:spindle assembly"/>
    <property type="evidence" value="ECO:0007669"/>
    <property type="project" value="TreeGrafter"/>
</dbReference>
<evidence type="ECO:0000259" key="8">
    <source>
        <dbReference type="Pfam" id="PF17681"/>
    </source>
</evidence>
<feature type="domain" description="Gamma tubulin complex component C-terminal" evidence="7">
    <location>
        <begin position="537"/>
        <end position="694"/>
    </location>
</feature>
<sequence>MSDAFDTDPPTASYSNRRVFPRSWNDLPLSSSSFQYLENFNEPDLIKMLQTEYWWVGDPKVSTGFDPCSNFKSKWLPFASKSRQIESRVELTEYQVVRECLWVLLGAQKSFLFISYTDNEILTKNICLYTRKPAALTHLTYGALDAFCTEIAESATSILQIRAFINFVLLSENSIPSPFIRLAQVCERLVGDAFRVISELEQDAKSVCSTQLTLISLSIKWQVWFRRISFISVLILQVCSPQMNTILSGETSILLLNRIEELSRTISKCFPDPYLIDLIGEVFISTTEAYLCNIMSGCSLNSIPFLRYNDSIPVNDPSFWKSGVTLIKSSVPNVLSPVIQDVLFGAKSLSLLKSFSSLFRNPKLLSAVEDHLNSPLSSDKGVNSKEDTDSGVGESEFHDDSDIQEMVRFMESTVIDKPKYVLLMSPSKKFSEYPAKVVKCLREKMKNQALRISSYLVSSLLHGPLSESGTWLSTVSSFADDLNLTHAFENLSKIAFFRSGEWMYAFCEEIFSYHPDNRTESVLNKALREQAIAVCGERSWVYGRLKLILAGNDISLKISIPWPLNIVISEESLVIYHNVFRFLFELKQAKWALDNAKWILRSENLKLALLRSRCLYVINGIHAFIADHIEVAHAEFMCTLTKSDIESNLDNLLTYFSTYLTRVKEISLLSDNVSQKMLNQTLRELFELCGEFQFPCEMDVEYLASEFSTRVGFLRTVLSEALQGSGCVRIEASSLLRVLEDSCKFNTGVTTRFHF</sequence>
<evidence type="ECO:0000313" key="11">
    <source>
        <dbReference type="WBParaSite" id="HDID_0000545301-mRNA-1"/>
    </source>
</evidence>
<dbReference type="GO" id="GO:0043015">
    <property type="term" value="F:gamma-tubulin binding"/>
    <property type="evidence" value="ECO:0007669"/>
    <property type="project" value="InterPro"/>
</dbReference>
<dbReference type="GO" id="GO:0005874">
    <property type="term" value="C:microtubule"/>
    <property type="evidence" value="ECO:0007669"/>
    <property type="project" value="UniProtKB-KW"/>
</dbReference>